<dbReference type="PROSITE" id="PS50057">
    <property type="entry name" value="FERM_3"/>
    <property type="match status" value="1"/>
</dbReference>
<dbReference type="EMBL" id="CT868474">
    <property type="protein sequence ID" value="CAK83519.1"/>
    <property type="molecule type" value="Genomic_DNA"/>
</dbReference>
<dbReference type="InterPro" id="IPR035899">
    <property type="entry name" value="DBL_dom_sf"/>
</dbReference>
<reference evidence="3 4" key="1">
    <citation type="journal article" date="2006" name="Nature">
        <title>Global trends of whole-genome duplications revealed by the ciliate Paramecium tetraurelia.</title>
        <authorList>
            <consortium name="Genoscope"/>
            <person name="Aury J.-M."/>
            <person name="Jaillon O."/>
            <person name="Duret L."/>
            <person name="Noel B."/>
            <person name="Jubin C."/>
            <person name="Porcel B.M."/>
            <person name="Segurens B."/>
            <person name="Daubin V."/>
            <person name="Anthouard V."/>
            <person name="Aiach N."/>
            <person name="Arnaiz O."/>
            <person name="Billaut A."/>
            <person name="Beisson J."/>
            <person name="Blanc I."/>
            <person name="Bouhouche K."/>
            <person name="Camara F."/>
            <person name="Duharcourt S."/>
            <person name="Guigo R."/>
            <person name="Gogendeau D."/>
            <person name="Katinka M."/>
            <person name="Keller A.-M."/>
            <person name="Kissmehl R."/>
            <person name="Klotz C."/>
            <person name="Koll F."/>
            <person name="Le Moue A."/>
            <person name="Lepere C."/>
            <person name="Malinsky S."/>
            <person name="Nowacki M."/>
            <person name="Nowak J.K."/>
            <person name="Plattner H."/>
            <person name="Poulain J."/>
            <person name="Ruiz F."/>
            <person name="Serrano V."/>
            <person name="Zagulski M."/>
            <person name="Dessen P."/>
            <person name="Betermier M."/>
            <person name="Weissenbach J."/>
            <person name="Scarpelli C."/>
            <person name="Schachter V."/>
            <person name="Sperling L."/>
            <person name="Meyer E."/>
            <person name="Cohen J."/>
            <person name="Wincker P."/>
        </authorList>
    </citation>
    <scope>NUCLEOTIDE SEQUENCE [LARGE SCALE GENOMIC DNA]</scope>
    <source>
        <strain evidence="3 4">Stock d4-2</strain>
    </source>
</reference>
<dbReference type="eggNOG" id="KOG4305">
    <property type="taxonomic scope" value="Eukaryota"/>
</dbReference>
<dbReference type="Pfam" id="PF00621">
    <property type="entry name" value="RhoGEF"/>
    <property type="match status" value="1"/>
</dbReference>
<dbReference type="CDD" id="cd01765">
    <property type="entry name" value="FERM_F0_F1"/>
    <property type="match status" value="1"/>
</dbReference>
<dbReference type="InterPro" id="IPR051092">
    <property type="entry name" value="FYVE_RhoGEF_PH"/>
</dbReference>
<dbReference type="GO" id="GO:0035091">
    <property type="term" value="F:phosphatidylinositol binding"/>
    <property type="evidence" value="ECO:0007669"/>
    <property type="project" value="InterPro"/>
</dbReference>
<evidence type="ECO:0000313" key="3">
    <source>
        <dbReference type="EMBL" id="CAK83519.1"/>
    </source>
</evidence>
<name>A0DKF2_PARTE</name>
<dbReference type="InterPro" id="IPR000299">
    <property type="entry name" value="FERM_domain"/>
</dbReference>
<dbReference type="Gene3D" id="1.20.900.10">
    <property type="entry name" value="Dbl homology (DH) domain"/>
    <property type="match status" value="1"/>
</dbReference>
<dbReference type="AlphaFoldDB" id="A0DKF2"/>
<dbReference type="InterPro" id="IPR036871">
    <property type="entry name" value="PX_dom_sf"/>
</dbReference>
<dbReference type="OMA" id="LQSNCAN"/>
<evidence type="ECO:0000313" key="4">
    <source>
        <dbReference type="Proteomes" id="UP000000600"/>
    </source>
</evidence>
<dbReference type="GO" id="GO:0005085">
    <property type="term" value="F:guanyl-nucleotide exchange factor activity"/>
    <property type="evidence" value="ECO:0000318"/>
    <property type="project" value="GO_Central"/>
</dbReference>
<dbReference type="SMART" id="SM00325">
    <property type="entry name" value="RhoGEF"/>
    <property type="match status" value="1"/>
</dbReference>
<protein>
    <recommendedName>
        <fullName evidence="5">DH domain-containing protein</fullName>
    </recommendedName>
</protein>
<dbReference type="PROSITE" id="PS50010">
    <property type="entry name" value="DH_2"/>
    <property type="match status" value="1"/>
</dbReference>
<evidence type="ECO:0000259" key="1">
    <source>
        <dbReference type="PROSITE" id="PS50010"/>
    </source>
</evidence>
<dbReference type="CDD" id="cd00160">
    <property type="entry name" value="RhoGEF"/>
    <property type="match status" value="1"/>
</dbReference>
<sequence length="846" mass="101891">MQQITNQKFESLREQLATSYKQSQIFSTYKHQNQLYQSSIIKSEDSCLEYSNFEQEQEQGTIHSSVKSVKKKKQQARVMNSQYNQKEILQSVTKNIIPKIIMIQRNYRRYLNMKSFQKKLRQLRNRKYVVVEFHQIEKNYNEDLNIIVGRLMSDIRRQSILTEDELLSLFLNVEQIQQLNYKFYITIQQILQNYRHFIIISQQFKIYIPFFKIYYDYCSRFQLEYINKLRNTKVLYWLNLQAEFNQYLQNIEASGLLKGLTFESFLVKPVQQLPRYVLMIEKLIKYTELSHPDYHDLKQIQEQFYKINEQINQMMNTTQSNLKLLAQFGTIDQQEIEMIQKKQLEEEQFLKNLQQQVSIHIVSTFKQKDGINTFIVYIIQIQINNYRIRTYQRYSDLLELETTLLDRNFDIEGLQSNCANLISENKLIKLRQESILYFLKSIFLNKQMKQYEDILISHLDLPENFFAIDKIHNETLVTMRGSYTTQMRNTLFQEDEFEIKVILPDDKNITLNITQHCKTIDLIDTVCRSIFLDRNFDFKLMIFQNNTCRYLDDNEVVYKVMKNYNNKQQNFLSKFFNGIYYSVSSKQEPKFYLKKYLYLCYEIEFQEFSKNKRRSQLLFYQELSQMKFNHSHMSQQEYVIQCALAICILYNNDVHKIKTFEQVRMQWFQNFVPLLILNSIKKAEWKRQIFQQIQNLLTELQVQKFQLSLNNEIRILEIEFLNNLYKQKLHGIKLFTVKMLQNSFLNSQKRMPIKVSLGILHNEIQIFEQNQSIPLMSLPIQQMQQLSIQNSVMTTTFLEGVITFQHQSILEVYRLMEEYQQISLLKQNLGHPDMIETNDVSQSQII</sequence>
<dbReference type="Gene3D" id="3.30.1520.10">
    <property type="entry name" value="Phox-like domain"/>
    <property type="match status" value="1"/>
</dbReference>
<keyword evidence="4" id="KW-1185">Reference proteome</keyword>
<dbReference type="PANTHER" id="PTHR12673:SF159">
    <property type="entry name" value="LD03170P"/>
    <property type="match status" value="1"/>
</dbReference>
<feature type="domain" description="FERM" evidence="2">
    <location>
        <begin position="497"/>
        <end position="830"/>
    </location>
</feature>
<organism evidence="3 4">
    <name type="scientific">Paramecium tetraurelia</name>
    <dbReference type="NCBI Taxonomy" id="5888"/>
    <lineage>
        <taxon>Eukaryota</taxon>
        <taxon>Sar</taxon>
        <taxon>Alveolata</taxon>
        <taxon>Ciliophora</taxon>
        <taxon>Intramacronucleata</taxon>
        <taxon>Oligohymenophorea</taxon>
        <taxon>Peniculida</taxon>
        <taxon>Parameciidae</taxon>
        <taxon>Paramecium</taxon>
    </lineage>
</organism>
<dbReference type="InParanoid" id="A0DKF2"/>
<dbReference type="InterPro" id="IPR000219">
    <property type="entry name" value="DH_dom"/>
</dbReference>
<evidence type="ECO:0000259" key="2">
    <source>
        <dbReference type="PROSITE" id="PS50057"/>
    </source>
</evidence>
<accession>A0DKF2</accession>
<dbReference type="PANTHER" id="PTHR12673">
    <property type="entry name" value="FACIOGENITAL DYSPLASIA PROTEIN"/>
    <property type="match status" value="1"/>
</dbReference>
<dbReference type="STRING" id="5888.A0DKF2"/>
<dbReference type="HOGENOM" id="CLU_010133_0_0_1"/>
<gene>
    <name evidence="3" type="ORF">GSPATT00017848001</name>
</gene>
<dbReference type="Pfam" id="PF21989">
    <property type="entry name" value="RA_2"/>
    <property type="match status" value="1"/>
</dbReference>
<dbReference type="SUPFAM" id="SSF64268">
    <property type="entry name" value="PX domain"/>
    <property type="match status" value="1"/>
</dbReference>
<feature type="domain" description="DH" evidence="1">
    <location>
        <begin position="125"/>
        <end position="314"/>
    </location>
</feature>
<dbReference type="RefSeq" id="XP_001450916.1">
    <property type="nucleotide sequence ID" value="XM_001450879.1"/>
</dbReference>
<dbReference type="OrthoDB" id="660555at2759"/>
<evidence type="ECO:0008006" key="5">
    <source>
        <dbReference type="Google" id="ProtNLM"/>
    </source>
</evidence>
<dbReference type="SUPFAM" id="SSF48065">
    <property type="entry name" value="DBL homology domain (DH-domain)"/>
    <property type="match status" value="1"/>
</dbReference>
<dbReference type="GO" id="GO:0005737">
    <property type="term" value="C:cytoplasm"/>
    <property type="evidence" value="ECO:0000318"/>
    <property type="project" value="GO_Central"/>
</dbReference>
<dbReference type="GeneID" id="5036701"/>
<dbReference type="Proteomes" id="UP000000600">
    <property type="component" value="Unassembled WGS sequence"/>
</dbReference>
<dbReference type="KEGG" id="ptm:GSPATT00017848001"/>
<proteinExistence type="predicted"/>